<accession>A0A0L6CHK4</accession>
<dbReference type="OrthoDB" id="9811121at2"/>
<comment type="caution">
    <text evidence="4">The sequence shown here is derived from an EMBL/GenBank/DDBJ whole genome shotgun (WGS) entry which is preliminary data.</text>
</comment>
<name>A0A0L6CHK4_9MICO</name>
<protein>
    <recommendedName>
        <fullName evidence="3">P/Homo B domain-containing protein</fullName>
    </recommendedName>
</protein>
<evidence type="ECO:0000313" key="5">
    <source>
        <dbReference type="Proteomes" id="UP000037397"/>
    </source>
</evidence>
<dbReference type="Gene3D" id="2.60.120.260">
    <property type="entry name" value="Galactose-binding domain-like"/>
    <property type="match status" value="1"/>
</dbReference>
<dbReference type="InterPro" id="IPR002884">
    <property type="entry name" value="P_dom"/>
</dbReference>
<keyword evidence="1" id="KW-0645">Protease</keyword>
<dbReference type="AlphaFoldDB" id="A0A0L6CHK4"/>
<evidence type="ECO:0000256" key="1">
    <source>
        <dbReference type="ARBA" id="ARBA00022670"/>
    </source>
</evidence>
<feature type="domain" description="P/Homo B" evidence="3">
    <location>
        <begin position="5"/>
        <end position="129"/>
    </location>
</feature>
<organism evidence="4 5">
    <name type="scientific">Luteipulveratus halotolerans</name>
    <dbReference type="NCBI Taxonomy" id="1631356"/>
    <lineage>
        <taxon>Bacteria</taxon>
        <taxon>Bacillati</taxon>
        <taxon>Actinomycetota</taxon>
        <taxon>Actinomycetes</taxon>
        <taxon>Micrococcales</taxon>
        <taxon>Dermacoccaceae</taxon>
        <taxon>Luteipulveratus</taxon>
    </lineage>
</organism>
<dbReference type="STRING" id="1631356.VV01_08675"/>
<keyword evidence="2" id="KW-0378">Hydrolase</keyword>
<dbReference type="GO" id="GO:0004252">
    <property type="term" value="F:serine-type endopeptidase activity"/>
    <property type="evidence" value="ECO:0007669"/>
    <property type="project" value="InterPro"/>
</dbReference>
<evidence type="ECO:0000313" key="4">
    <source>
        <dbReference type="EMBL" id="KNX37199.1"/>
    </source>
</evidence>
<dbReference type="GO" id="GO:0006508">
    <property type="term" value="P:proteolysis"/>
    <property type="evidence" value="ECO:0007669"/>
    <property type="project" value="UniProtKB-KW"/>
</dbReference>
<proteinExistence type="predicted"/>
<dbReference type="Pfam" id="PF01483">
    <property type="entry name" value="P_proprotein"/>
    <property type="match status" value="1"/>
</dbReference>
<dbReference type="PROSITE" id="PS51829">
    <property type="entry name" value="P_HOMO_B"/>
    <property type="match status" value="1"/>
</dbReference>
<sequence length="129" mass="14448">MSEPDLPSAHETYHAPLVFVGAGIHAVTPRQWTSSTLQVDGIDELEPAELQVQVEMVHPFAGGLALWLQAPGGSYYRLHTSDGRDLHEPLPASYDVDISHERIDGIWHLWVYDPYSAGEGRITRWQVSF</sequence>
<dbReference type="EMBL" id="LAIR01000002">
    <property type="protein sequence ID" value="KNX37199.1"/>
    <property type="molecule type" value="Genomic_DNA"/>
</dbReference>
<dbReference type="InterPro" id="IPR008979">
    <property type="entry name" value="Galactose-bd-like_sf"/>
</dbReference>
<evidence type="ECO:0000259" key="3">
    <source>
        <dbReference type="PROSITE" id="PS51829"/>
    </source>
</evidence>
<dbReference type="Proteomes" id="UP000037397">
    <property type="component" value="Unassembled WGS sequence"/>
</dbReference>
<reference evidence="5" key="1">
    <citation type="submission" date="2015-03" db="EMBL/GenBank/DDBJ databases">
        <title>Luteipulveratus halotolerans sp. nov., a novel actinobacterium (Dermacoccaceae) from Sarawak, Malaysia.</title>
        <authorList>
            <person name="Juboi H."/>
            <person name="Basik A."/>
            <person name="Shamsul S.S."/>
            <person name="Arnold P."/>
            <person name="Schmitt E.K."/>
            <person name="Sanglier J.-J."/>
            <person name="Yeo T."/>
        </authorList>
    </citation>
    <scope>NUCLEOTIDE SEQUENCE [LARGE SCALE GENOMIC DNA]</scope>
    <source>
        <strain evidence="5">C296001</strain>
    </source>
</reference>
<keyword evidence="5" id="KW-1185">Reference proteome</keyword>
<dbReference type="RefSeq" id="WP_050669530.1">
    <property type="nucleotide sequence ID" value="NZ_LAIR01000002.1"/>
</dbReference>
<gene>
    <name evidence="4" type="ORF">VV01_08675</name>
</gene>
<dbReference type="SUPFAM" id="SSF49785">
    <property type="entry name" value="Galactose-binding domain-like"/>
    <property type="match status" value="1"/>
</dbReference>
<evidence type="ECO:0000256" key="2">
    <source>
        <dbReference type="ARBA" id="ARBA00022801"/>
    </source>
</evidence>